<evidence type="ECO:0000256" key="6">
    <source>
        <dbReference type="ARBA" id="ARBA00022968"/>
    </source>
</evidence>
<dbReference type="SUPFAM" id="SSF110111">
    <property type="entry name" value="Ctag/Cox11"/>
    <property type="match status" value="1"/>
</dbReference>
<dbReference type="PANTHER" id="PTHR21320">
    <property type="entry name" value="CYTOCHROME C OXIDASE ASSEMBLY PROTEIN COX11-RELATED"/>
    <property type="match status" value="1"/>
</dbReference>
<gene>
    <name evidence="10" type="primary">ctaG</name>
    <name evidence="11" type="ORF">IFJ75_18240</name>
</gene>
<keyword evidence="9 10" id="KW-0472">Membrane</keyword>
<evidence type="ECO:0000313" key="12">
    <source>
        <dbReference type="Proteomes" id="UP000663918"/>
    </source>
</evidence>
<organism evidence="11 12">
    <name type="scientific">Brevundimonas goettingensis</name>
    <dbReference type="NCBI Taxonomy" id="2774190"/>
    <lineage>
        <taxon>Bacteria</taxon>
        <taxon>Pseudomonadati</taxon>
        <taxon>Pseudomonadota</taxon>
        <taxon>Alphaproteobacteria</taxon>
        <taxon>Caulobacterales</taxon>
        <taxon>Caulobacteraceae</taxon>
        <taxon>Brevundimonas</taxon>
    </lineage>
</organism>
<evidence type="ECO:0000256" key="4">
    <source>
        <dbReference type="ARBA" id="ARBA00015384"/>
    </source>
</evidence>
<keyword evidence="10" id="KW-1003">Cell membrane</keyword>
<keyword evidence="6 10" id="KW-0735">Signal-anchor</keyword>
<keyword evidence="5 10" id="KW-0812">Transmembrane</keyword>
<keyword evidence="8 10" id="KW-0186">Copper</keyword>
<dbReference type="AlphaFoldDB" id="A0A975GVW5"/>
<comment type="similarity">
    <text evidence="3 10">Belongs to the COX11/CtaG family.</text>
</comment>
<keyword evidence="10" id="KW-0997">Cell inner membrane</keyword>
<dbReference type="KEGG" id="bgoe:IFJ75_18240"/>
<evidence type="ECO:0000256" key="10">
    <source>
        <dbReference type="HAMAP-Rule" id="MF_00155"/>
    </source>
</evidence>
<comment type="function">
    <text evidence="1 10">Exerts its effect at some terminal stage of cytochrome c oxidase synthesis, probably by being involved in the insertion of the copper B into subunit I.</text>
</comment>
<dbReference type="EMBL" id="CP062222">
    <property type="protein sequence ID" value="QTC91118.1"/>
    <property type="molecule type" value="Genomic_DNA"/>
</dbReference>
<dbReference type="GO" id="GO:0008535">
    <property type="term" value="P:respiratory chain complex IV assembly"/>
    <property type="evidence" value="ECO:0007669"/>
    <property type="project" value="UniProtKB-UniRule"/>
</dbReference>
<evidence type="ECO:0000256" key="2">
    <source>
        <dbReference type="ARBA" id="ARBA00004382"/>
    </source>
</evidence>
<evidence type="ECO:0000313" key="11">
    <source>
        <dbReference type="EMBL" id="QTC91118.1"/>
    </source>
</evidence>
<dbReference type="GO" id="GO:0005507">
    <property type="term" value="F:copper ion binding"/>
    <property type="evidence" value="ECO:0007669"/>
    <property type="project" value="InterPro"/>
</dbReference>
<evidence type="ECO:0000256" key="9">
    <source>
        <dbReference type="ARBA" id="ARBA00023136"/>
    </source>
</evidence>
<feature type="topological domain" description="Cytoplasmic" evidence="10">
    <location>
        <begin position="1"/>
        <end position="12"/>
    </location>
</feature>
<dbReference type="RefSeq" id="WP_207870142.1">
    <property type="nucleotide sequence ID" value="NZ_CP062222.1"/>
</dbReference>
<dbReference type="PANTHER" id="PTHR21320:SF3">
    <property type="entry name" value="CYTOCHROME C OXIDASE ASSEMBLY PROTEIN COX11, MITOCHONDRIAL-RELATED"/>
    <property type="match status" value="1"/>
</dbReference>
<sequence length="200" mass="21737">MSGSSGGVASKRARMIAAICLLTVIGMTGAAFAAVPLYRMFCQVTGFDGTVRRAEKAPDQVLDRMVTIRFDTNVRDMPMKFTAEQTLQRVRIGETGLAYFDVTNTSDQPIQARAAYNVTPEYAGPYFQKLQCFCFDEQTIAAGETRKFPVQYFVAPELATDREAKGATEITLSYTFYPAKDGAPVALGNGQTGLAIPAKS</sequence>
<keyword evidence="12" id="KW-1185">Reference proteome</keyword>
<proteinExistence type="inferred from homology"/>
<keyword evidence="7 10" id="KW-1133">Transmembrane helix</keyword>
<evidence type="ECO:0000256" key="3">
    <source>
        <dbReference type="ARBA" id="ARBA00009620"/>
    </source>
</evidence>
<dbReference type="Proteomes" id="UP000663918">
    <property type="component" value="Chromosome"/>
</dbReference>
<accession>A0A975GVW5</accession>
<dbReference type="Pfam" id="PF04442">
    <property type="entry name" value="CtaG_Cox11"/>
    <property type="match status" value="1"/>
</dbReference>
<dbReference type="GO" id="GO:0005886">
    <property type="term" value="C:plasma membrane"/>
    <property type="evidence" value="ECO:0007669"/>
    <property type="project" value="UniProtKB-SubCell"/>
</dbReference>
<dbReference type="HAMAP" id="MF_00155">
    <property type="entry name" value="CtaG"/>
    <property type="match status" value="1"/>
</dbReference>
<dbReference type="NCBIfam" id="NF003465">
    <property type="entry name" value="PRK05089.1"/>
    <property type="match status" value="1"/>
</dbReference>
<evidence type="ECO:0000256" key="5">
    <source>
        <dbReference type="ARBA" id="ARBA00022692"/>
    </source>
</evidence>
<evidence type="ECO:0000256" key="7">
    <source>
        <dbReference type="ARBA" id="ARBA00022989"/>
    </source>
</evidence>
<name>A0A975GVW5_9CAUL</name>
<dbReference type="Gene3D" id="2.60.370.10">
    <property type="entry name" value="Ctag/Cox11"/>
    <property type="match status" value="1"/>
</dbReference>
<protein>
    <recommendedName>
        <fullName evidence="4 10">Cytochrome c oxidase assembly protein CtaG</fullName>
    </recommendedName>
</protein>
<evidence type="ECO:0000256" key="1">
    <source>
        <dbReference type="ARBA" id="ARBA00004007"/>
    </source>
</evidence>
<comment type="subcellular location">
    <subcellularLocation>
        <location evidence="2 10">Cell inner membrane</location>
        <topology evidence="2 10">Single-pass type II membrane protein</topology>
        <orientation evidence="2 10">Periplasmic side</orientation>
    </subcellularLocation>
</comment>
<evidence type="ECO:0000256" key="8">
    <source>
        <dbReference type="ARBA" id="ARBA00023008"/>
    </source>
</evidence>
<dbReference type="InterPro" id="IPR023471">
    <property type="entry name" value="CtaG/Cox11_dom_sf"/>
</dbReference>
<dbReference type="InterPro" id="IPR007533">
    <property type="entry name" value="Cyt_c_oxidase_assmbl_CtaG"/>
</dbReference>
<reference evidence="11" key="1">
    <citation type="submission" date="2020-09" db="EMBL/GenBank/DDBJ databases">
        <title>Brevundimonas sp. LVF2 isolated from a puddle in Goettingen, Germany.</title>
        <authorList>
            <person name="Friedrich I."/>
            <person name="Klassen A."/>
            <person name="Hannes N."/>
            <person name="Schneider D."/>
            <person name="Hertel R."/>
            <person name="Daniel R."/>
        </authorList>
    </citation>
    <scope>NUCLEOTIDE SEQUENCE</scope>
    <source>
        <strain evidence="11">LVF2</strain>
    </source>
</reference>
<feature type="topological domain" description="Periplasmic" evidence="10">
    <location>
        <begin position="35"/>
        <end position="200"/>
    </location>
</feature>
<dbReference type="PIRSF" id="PIRSF005413">
    <property type="entry name" value="COX11"/>
    <property type="match status" value="1"/>
</dbReference>